<evidence type="ECO:0000256" key="14">
    <source>
        <dbReference type="RuleBase" id="RU366026"/>
    </source>
</evidence>
<proteinExistence type="inferred from homology"/>
<evidence type="ECO:0000256" key="8">
    <source>
        <dbReference type="ARBA" id="ARBA00022840"/>
    </source>
</evidence>
<dbReference type="RefSeq" id="WP_062075286.1">
    <property type="nucleotide sequence ID" value="NZ_BBRC01000007.1"/>
</dbReference>
<evidence type="ECO:0000256" key="3">
    <source>
        <dbReference type="ARBA" id="ARBA00012454"/>
    </source>
</evidence>
<feature type="domain" description="Cobalamin adenosyltransferase-like" evidence="15">
    <location>
        <begin position="4"/>
        <end position="171"/>
    </location>
</feature>
<sequence>MSRIYTKSGDDGTTGLLYGGRTSKGADLMDALGDIDEAVSALGVARTCCTDQPRADLILSLQRDLFVVAADLATNPAHRDRLVSGISLAEPSMAARIEERIDALTLAQPLRPVFVVPGTTPQEAAIDLARSVVRRAERHTVQAKTAGALVTDEVLRYLNRLSDLLYVVARQALEGAEELASHD</sequence>
<evidence type="ECO:0000313" key="16">
    <source>
        <dbReference type="EMBL" id="NYI41034.1"/>
    </source>
</evidence>
<evidence type="ECO:0000256" key="4">
    <source>
        <dbReference type="ARBA" id="ARBA00020963"/>
    </source>
</evidence>
<evidence type="ECO:0000256" key="13">
    <source>
        <dbReference type="ARBA" id="ARBA00048692"/>
    </source>
</evidence>
<evidence type="ECO:0000256" key="12">
    <source>
        <dbReference type="ARBA" id="ARBA00048555"/>
    </source>
</evidence>
<keyword evidence="8 14" id="KW-0067">ATP-binding</keyword>
<dbReference type="AlphaFoldDB" id="A0A7Y9Z8Z7"/>
<dbReference type="InterPro" id="IPR016030">
    <property type="entry name" value="CblAdoTrfase-like"/>
</dbReference>
<gene>
    <name evidence="16" type="ORF">BKA03_001153</name>
</gene>
<protein>
    <recommendedName>
        <fullName evidence="4 14">Corrinoid adenosyltransferase</fullName>
        <ecNumber evidence="3 14">2.5.1.17</ecNumber>
    </recommendedName>
    <alternativeName>
        <fullName evidence="9 14">Cob(II)alamin adenosyltransferase</fullName>
    </alternativeName>
    <alternativeName>
        <fullName evidence="11 14">Cob(II)yrinic acid a,c-diamide adenosyltransferase</fullName>
    </alternativeName>
    <alternativeName>
        <fullName evidence="10 14">Cobinamide/cobalamin adenosyltransferase</fullName>
    </alternativeName>
</protein>
<evidence type="ECO:0000256" key="6">
    <source>
        <dbReference type="ARBA" id="ARBA00022679"/>
    </source>
</evidence>
<comment type="caution">
    <text evidence="16">The sequence shown here is derived from an EMBL/GenBank/DDBJ whole genome shotgun (WGS) entry which is preliminary data.</text>
</comment>
<evidence type="ECO:0000256" key="11">
    <source>
        <dbReference type="ARBA" id="ARBA00033354"/>
    </source>
</evidence>
<dbReference type="SUPFAM" id="SSF89028">
    <property type="entry name" value="Cobalamin adenosyltransferase-like"/>
    <property type="match status" value="1"/>
</dbReference>
<evidence type="ECO:0000256" key="2">
    <source>
        <dbReference type="ARBA" id="ARBA00007487"/>
    </source>
</evidence>
<evidence type="ECO:0000256" key="10">
    <source>
        <dbReference type="ARBA" id="ARBA00033334"/>
    </source>
</evidence>
<dbReference type="PANTHER" id="PTHR12213">
    <property type="entry name" value="CORRINOID ADENOSYLTRANSFERASE"/>
    <property type="match status" value="1"/>
</dbReference>
<dbReference type="Pfam" id="PF01923">
    <property type="entry name" value="Cob_adeno_trans"/>
    <property type="match status" value="1"/>
</dbReference>
<keyword evidence="17" id="KW-1185">Reference proteome</keyword>
<evidence type="ECO:0000256" key="5">
    <source>
        <dbReference type="ARBA" id="ARBA00022573"/>
    </source>
</evidence>
<dbReference type="EC" id="2.5.1.17" evidence="3 14"/>
<dbReference type="GO" id="GO:0008817">
    <property type="term" value="F:corrinoid adenosyltransferase activity"/>
    <property type="evidence" value="ECO:0007669"/>
    <property type="project" value="UniProtKB-UniRule"/>
</dbReference>
<dbReference type="UniPathway" id="UPA00148">
    <property type="reaction ID" value="UER00233"/>
</dbReference>
<evidence type="ECO:0000259" key="15">
    <source>
        <dbReference type="Pfam" id="PF01923"/>
    </source>
</evidence>
<keyword evidence="7 14" id="KW-0547">Nucleotide-binding</keyword>
<dbReference type="OrthoDB" id="9778896at2"/>
<dbReference type="PANTHER" id="PTHR12213:SF0">
    <property type="entry name" value="CORRINOID ADENOSYLTRANSFERASE MMAB"/>
    <property type="match status" value="1"/>
</dbReference>
<dbReference type="GO" id="GO:0005524">
    <property type="term" value="F:ATP binding"/>
    <property type="evidence" value="ECO:0007669"/>
    <property type="project" value="UniProtKB-UniRule"/>
</dbReference>
<evidence type="ECO:0000313" key="17">
    <source>
        <dbReference type="Proteomes" id="UP000547973"/>
    </source>
</evidence>
<dbReference type="InterPro" id="IPR036451">
    <property type="entry name" value="CblAdoTrfase-like_sf"/>
</dbReference>
<dbReference type="Proteomes" id="UP000547973">
    <property type="component" value="Unassembled WGS sequence"/>
</dbReference>
<dbReference type="InterPro" id="IPR029499">
    <property type="entry name" value="PduO-typ"/>
</dbReference>
<comment type="similarity">
    <text evidence="2 14">Belongs to the Cob(I)alamin adenosyltransferase family.</text>
</comment>
<dbReference type="EMBL" id="JACBZO010000001">
    <property type="protein sequence ID" value="NYI41034.1"/>
    <property type="molecule type" value="Genomic_DNA"/>
</dbReference>
<accession>A0A7Y9Z8Z7</accession>
<comment type="catalytic activity">
    <reaction evidence="13 14">
        <text>2 cob(II)alamin + reduced [electron-transfer flavoprotein] + 2 ATP = 2 adenosylcob(III)alamin + 2 triphosphate + oxidized [electron-transfer flavoprotein] + 3 H(+)</text>
        <dbReference type="Rhea" id="RHEA:28671"/>
        <dbReference type="Rhea" id="RHEA-COMP:10685"/>
        <dbReference type="Rhea" id="RHEA-COMP:10686"/>
        <dbReference type="ChEBI" id="CHEBI:15378"/>
        <dbReference type="ChEBI" id="CHEBI:16304"/>
        <dbReference type="ChEBI" id="CHEBI:18036"/>
        <dbReference type="ChEBI" id="CHEBI:18408"/>
        <dbReference type="ChEBI" id="CHEBI:30616"/>
        <dbReference type="ChEBI" id="CHEBI:57692"/>
        <dbReference type="ChEBI" id="CHEBI:58307"/>
        <dbReference type="EC" id="2.5.1.17"/>
    </reaction>
</comment>
<evidence type="ECO:0000256" key="9">
    <source>
        <dbReference type="ARBA" id="ARBA00031529"/>
    </source>
</evidence>
<comment type="catalytic activity">
    <reaction evidence="12 14">
        <text>2 cob(II)yrinate a,c diamide + reduced [electron-transfer flavoprotein] + 2 ATP = 2 adenosylcob(III)yrinate a,c-diamide + 2 triphosphate + oxidized [electron-transfer flavoprotein] + 3 H(+)</text>
        <dbReference type="Rhea" id="RHEA:11528"/>
        <dbReference type="Rhea" id="RHEA-COMP:10685"/>
        <dbReference type="Rhea" id="RHEA-COMP:10686"/>
        <dbReference type="ChEBI" id="CHEBI:15378"/>
        <dbReference type="ChEBI" id="CHEBI:18036"/>
        <dbReference type="ChEBI" id="CHEBI:30616"/>
        <dbReference type="ChEBI" id="CHEBI:57692"/>
        <dbReference type="ChEBI" id="CHEBI:58307"/>
        <dbReference type="ChEBI" id="CHEBI:58503"/>
        <dbReference type="ChEBI" id="CHEBI:58537"/>
        <dbReference type="EC" id="2.5.1.17"/>
    </reaction>
</comment>
<evidence type="ECO:0000256" key="7">
    <source>
        <dbReference type="ARBA" id="ARBA00022741"/>
    </source>
</evidence>
<keyword evidence="6 14" id="KW-0808">Transferase</keyword>
<keyword evidence="5 14" id="KW-0169">Cobalamin biosynthesis</keyword>
<reference evidence="16 17" key="1">
    <citation type="submission" date="2020-07" db="EMBL/GenBank/DDBJ databases">
        <title>Sequencing the genomes of 1000 actinobacteria strains.</title>
        <authorList>
            <person name="Klenk H.-P."/>
        </authorList>
    </citation>
    <scope>NUCLEOTIDE SEQUENCE [LARGE SCALE GENOMIC DNA]</scope>
    <source>
        <strain evidence="16 17">DSM 19970</strain>
    </source>
</reference>
<dbReference type="Gene3D" id="1.20.1200.10">
    <property type="entry name" value="Cobalamin adenosyltransferase-like"/>
    <property type="match status" value="1"/>
</dbReference>
<name>A0A7Y9Z8Z7_9MICO</name>
<organism evidence="16 17">
    <name type="scientific">Demequina lutea</name>
    <dbReference type="NCBI Taxonomy" id="431489"/>
    <lineage>
        <taxon>Bacteria</taxon>
        <taxon>Bacillati</taxon>
        <taxon>Actinomycetota</taxon>
        <taxon>Actinomycetes</taxon>
        <taxon>Micrococcales</taxon>
        <taxon>Demequinaceae</taxon>
        <taxon>Demequina</taxon>
    </lineage>
</organism>
<dbReference type="GO" id="GO:0009236">
    <property type="term" value="P:cobalamin biosynthetic process"/>
    <property type="evidence" value="ECO:0007669"/>
    <property type="project" value="UniProtKB-UniRule"/>
</dbReference>
<comment type="pathway">
    <text evidence="1 14">Cofactor biosynthesis; adenosylcobalamin biosynthesis; adenosylcobalamin from cob(II)yrinate a,c-diamide: step 2/7.</text>
</comment>
<dbReference type="NCBIfam" id="TIGR00636">
    <property type="entry name" value="PduO_Nterm"/>
    <property type="match status" value="1"/>
</dbReference>
<evidence type="ECO:0000256" key="1">
    <source>
        <dbReference type="ARBA" id="ARBA00005121"/>
    </source>
</evidence>